<dbReference type="Pfam" id="PF18029">
    <property type="entry name" value="Glyoxalase_6"/>
    <property type="match status" value="1"/>
</dbReference>
<sequence>MGSITLDCNDPQRLAEFWRNMLGGKITHSTEKFATVSAGGGQITAIRIDEHRPSTWPTGAIPKQIHLDLVVDDLDISQEQAVSLGAQLGRRQNAPERCRVLLDPAGHPFCLCLAGPNLSPWSLPSEAG</sequence>
<dbReference type="InterPro" id="IPR041581">
    <property type="entry name" value="Glyoxalase_6"/>
</dbReference>
<name>A0ABV5X771_9NOCA</name>
<evidence type="ECO:0000313" key="2">
    <source>
        <dbReference type="EMBL" id="MFB9778302.1"/>
    </source>
</evidence>
<dbReference type="PANTHER" id="PTHR35908">
    <property type="entry name" value="HYPOTHETICAL FUSION PROTEIN"/>
    <property type="match status" value="1"/>
</dbReference>
<gene>
    <name evidence="2" type="ORF">ACFFQ6_01305</name>
</gene>
<dbReference type="SUPFAM" id="SSF54593">
    <property type="entry name" value="Glyoxalase/Bleomycin resistance protein/Dihydroxybiphenyl dioxygenase"/>
    <property type="match status" value="1"/>
</dbReference>
<feature type="domain" description="VOC" evidence="1">
    <location>
        <begin position="1"/>
        <end position="114"/>
    </location>
</feature>
<evidence type="ECO:0000313" key="3">
    <source>
        <dbReference type="Proteomes" id="UP001589587"/>
    </source>
</evidence>
<dbReference type="InterPro" id="IPR037523">
    <property type="entry name" value="VOC_core"/>
</dbReference>
<dbReference type="RefSeq" id="WP_378373718.1">
    <property type="nucleotide sequence ID" value="NZ_JBHMAS010000002.1"/>
</dbReference>
<accession>A0ABV5X771</accession>
<dbReference type="Gene3D" id="3.10.180.10">
    <property type="entry name" value="2,3-Dihydroxybiphenyl 1,2-Dioxygenase, domain 1"/>
    <property type="match status" value="1"/>
</dbReference>
<dbReference type="EMBL" id="JBHMAS010000002">
    <property type="protein sequence ID" value="MFB9778302.1"/>
    <property type="molecule type" value="Genomic_DNA"/>
</dbReference>
<organism evidence="2 3">
    <name type="scientific">Rhodococcus baikonurensis</name>
    <dbReference type="NCBI Taxonomy" id="172041"/>
    <lineage>
        <taxon>Bacteria</taxon>
        <taxon>Bacillati</taxon>
        <taxon>Actinomycetota</taxon>
        <taxon>Actinomycetes</taxon>
        <taxon>Mycobacteriales</taxon>
        <taxon>Nocardiaceae</taxon>
        <taxon>Rhodococcus</taxon>
        <taxon>Rhodococcus erythropolis group</taxon>
    </lineage>
</organism>
<dbReference type="PANTHER" id="PTHR35908:SF1">
    <property type="entry name" value="CONSERVED PROTEIN"/>
    <property type="match status" value="1"/>
</dbReference>
<reference evidence="2 3" key="1">
    <citation type="submission" date="2024-09" db="EMBL/GenBank/DDBJ databases">
        <authorList>
            <person name="Sun Q."/>
            <person name="Mori K."/>
        </authorList>
    </citation>
    <scope>NUCLEOTIDE SEQUENCE [LARGE SCALE GENOMIC DNA]</scope>
    <source>
        <strain evidence="2 3">JCM 11411</strain>
    </source>
</reference>
<proteinExistence type="predicted"/>
<evidence type="ECO:0000259" key="1">
    <source>
        <dbReference type="PROSITE" id="PS51819"/>
    </source>
</evidence>
<keyword evidence="3" id="KW-1185">Reference proteome</keyword>
<dbReference type="InterPro" id="IPR029068">
    <property type="entry name" value="Glyas_Bleomycin-R_OHBP_Dase"/>
</dbReference>
<comment type="caution">
    <text evidence="2">The sequence shown here is derived from an EMBL/GenBank/DDBJ whole genome shotgun (WGS) entry which is preliminary data.</text>
</comment>
<dbReference type="CDD" id="cd06587">
    <property type="entry name" value="VOC"/>
    <property type="match status" value="1"/>
</dbReference>
<dbReference type="Proteomes" id="UP001589587">
    <property type="component" value="Unassembled WGS sequence"/>
</dbReference>
<dbReference type="PROSITE" id="PS51819">
    <property type="entry name" value="VOC"/>
    <property type="match status" value="1"/>
</dbReference>
<protein>
    <submittedName>
        <fullName evidence="2">VOC family protein</fullName>
    </submittedName>
</protein>